<dbReference type="AlphaFoldDB" id="S2W0U1"/>
<sequence length="537" mass="59838">MNESRFNVIDQPWILVKDVDGAQKTVSMRELFQRAHQFECLAGELPSQDFAILRILLAVLYRVFDAENHDSPTEEWGEIWERSDLPVDEISEYLDKWYDRFYLFDDARPWLQVADLESTGGSTKPVDLLIPDCPIEGGLFSMRRDYESITPAEAARWLAHCHAYDISGIKTGAVGDSRVKGGKGYPIGIGWAGWLGGIVVTGSNLRETLLLNLVFAREHDERDVPIWEEPPLTSAQREDAQAHGPVALFTWPQRRIRLFQNSAGDVSEILICNGDPIAYQFQDSNEVMCGWRLSTPQSKKFGQDVYMPRQFDPSETLWRGINALLPTSKADSSNNDFKNCPVIEWSADLALDDILPRTQITKIKTVGVVYGPQSASWDEIFSDELAFNVLLASSESTRAKEAVYLAAERAAEAARIVGRLGGNLATAAGGDPESASGKARSLGFSELDAPFRNWLADFSPSEDVNEQLAAWTSKVYQLIRDLATQLVENAGPEAWVGRSVTQNNTTRVYSTGQAEVWFQHALQKALPRSSKTQEVNA</sequence>
<dbReference type="PATRIC" id="fig|883161.3.peg.1419"/>
<dbReference type="CDD" id="cd09729">
    <property type="entry name" value="Cse1_I-E"/>
    <property type="match status" value="1"/>
</dbReference>
<comment type="caution">
    <text evidence="1">The sequence shown here is derived from an EMBL/GenBank/DDBJ whole genome shotgun (WGS) entry which is preliminary data.</text>
</comment>
<dbReference type="NCBIfam" id="TIGR02547">
    <property type="entry name" value="casA_cse1"/>
    <property type="match status" value="1"/>
</dbReference>
<name>S2W0U1_9ACTN</name>
<dbReference type="Proteomes" id="UP000014417">
    <property type="component" value="Unassembled WGS sequence"/>
</dbReference>
<dbReference type="RefSeq" id="WP_016456253.1">
    <property type="nucleotide sequence ID" value="NZ_KE150269.1"/>
</dbReference>
<protein>
    <submittedName>
        <fullName evidence="1">CRISPR type I-e/-associated protein casa/cse1</fullName>
    </submittedName>
</protein>
<gene>
    <name evidence="1" type="ORF">HMPREF9306_01427</name>
</gene>
<proteinExistence type="predicted"/>
<reference evidence="1 2" key="1">
    <citation type="submission" date="2013-04" db="EMBL/GenBank/DDBJ databases">
        <title>The Genome Sequence of Propionimicrobium lymphophilum ACS-093-V-SCH5.</title>
        <authorList>
            <consortium name="The Broad Institute Genomics Platform"/>
            <person name="Earl A."/>
            <person name="Ward D."/>
            <person name="Feldgarden M."/>
            <person name="Gevers D."/>
            <person name="Saerens B."/>
            <person name="Vaneechoutte M."/>
            <person name="Walker B."/>
            <person name="Young S."/>
            <person name="Zeng Q."/>
            <person name="Gargeya S."/>
            <person name="Fitzgerald M."/>
            <person name="Haas B."/>
            <person name="Abouelleil A."/>
            <person name="Allen A.W."/>
            <person name="Alvarado L."/>
            <person name="Arachchi H.M."/>
            <person name="Berlin A.M."/>
            <person name="Chapman S.B."/>
            <person name="Gainer-Dewar J."/>
            <person name="Goldberg J."/>
            <person name="Griggs A."/>
            <person name="Gujja S."/>
            <person name="Hansen M."/>
            <person name="Howarth C."/>
            <person name="Imamovic A."/>
            <person name="Ireland A."/>
            <person name="Larimer J."/>
            <person name="McCowan C."/>
            <person name="Murphy C."/>
            <person name="Pearson M."/>
            <person name="Poon T.W."/>
            <person name="Priest M."/>
            <person name="Roberts A."/>
            <person name="Saif S."/>
            <person name="Shea T."/>
            <person name="Sisk P."/>
            <person name="Sykes S."/>
            <person name="Wortman J."/>
            <person name="Nusbaum C."/>
            <person name="Birren B."/>
        </authorList>
    </citation>
    <scope>NUCLEOTIDE SEQUENCE [LARGE SCALE GENOMIC DNA]</scope>
    <source>
        <strain evidence="1 2">ACS-093-V-SCH5</strain>
    </source>
</reference>
<dbReference type="HOGENOM" id="CLU_034285_0_0_11"/>
<dbReference type="InterPro" id="IPR013381">
    <property type="entry name" value="CRISPR-assoc_prot_Cse1"/>
</dbReference>
<keyword evidence="2" id="KW-1185">Reference proteome</keyword>
<evidence type="ECO:0000313" key="2">
    <source>
        <dbReference type="Proteomes" id="UP000014417"/>
    </source>
</evidence>
<dbReference type="Gene3D" id="1.10.132.100">
    <property type="match status" value="1"/>
</dbReference>
<dbReference type="OrthoDB" id="3187690at2"/>
<dbReference type="EMBL" id="AGZR01000008">
    <property type="protein sequence ID" value="EPD32726.1"/>
    <property type="molecule type" value="Genomic_DNA"/>
</dbReference>
<organism evidence="1 2">
    <name type="scientific">Propionimicrobium lymphophilum ACS-093-V-SCH5</name>
    <dbReference type="NCBI Taxonomy" id="883161"/>
    <lineage>
        <taxon>Bacteria</taxon>
        <taxon>Bacillati</taxon>
        <taxon>Actinomycetota</taxon>
        <taxon>Actinomycetes</taxon>
        <taxon>Propionibacteriales</taxon>
        <taxon>Propionibacteriaceae</taxon>
        <taxon>Propionimicrobium</taxon>
    </lineage>
</organism>
<dbReference type="STRING" id="883161.HMPREF9306_01427"/>
<evidence type="ECO:0000313" key="1">
    <source>
        <dbReference type="EMBL" id="EPD32726.1"/>
    </source>
</evidence>
<dbReference type="Pfam" id="PF09481">
    <property type="entry name" value="CRISPR_Cse1"/>
    <property type="match status" value="1"/>
</dbReference>
<accession>S2W0U1</accession>